<reference evidence="9" key="1">
    <citation type="journal article" date="2020" name="Front. Plant Sci.">
        <title>Comparative Plastid Genomics of Non-Photosynthetic Chrysophytes: Genome Reduction and Compaction.</title>
        <authorList>
            <person name="Kim J.I."/>
            <person name="Jeong M."/>
            <person name="Archibald J.M."/>
            <person name="Shin W."/>
        </authorList>
    </citation>
    <scope>NUCLEOTIDE SEQUENCE</scope>
    <source>
        <strain evidence="9">Yongseonkyo072317C3</strain>
    </source>
</reference>
<protein>
    <recommendedName>
        <fullName evidence="7">Small ribosomal subunit protein uS11c</fullName>
    </recommendedName>
    <alternativeName>
        <fullName evidence="8">30S ribosomal protein S11, chloroplastic</fullName>
    </alternativeName>
</protein>
<keyword evidence="9" id="KW-0934">Plastid</keyword>
<dbReference type="PANTHER" id="PTHR11759">
    <property type="entry name" value="40S RIBOSOMAL PROTEIN S14/30S RIBOSOMAL PROTEIN S11"/>
    <property type="match status" value="1"/>
</dbReference>
<evidence type="ECO:0000256" key="4">
    <source>
        <dbReference type="ARBA" id="ARBA00022884"/>
    </source>
</evidence>
<dbReference type="NCBIfam" id="NF003698">
    <property type="entry name" value="PRK05309.1"/>
    <property type="match status" value="1"/>
</dbReference>
<dbReference type="Gene3D" id="3.30.420.80">
    <property type="entry name" value="Ribosomal protein S11"/>
    <property type="match status" value="1"/>
</dbReference>
<evidence type="ECO:0000256" key="7">
    <source>
        <dbReference type="ARBA" id="ARBA00035260"/>
    </source>
</evidence>
<dbReference type="SUPFAM" id="SSF53137">
    <property type="entry name" value="Translational machinery components"/>
    <property type="match status" value="1"/>
</dbReference>
<keyword evidence="6" id="KW-0687">Ribonucleoprotein</keyword>
<comment type="similarity">
    <text evidence="2">Belongs to the universal ribosomal protein uS11 family.</text>
</comment>
<gene>
    <name evidence="9" type="primary">rps11</name>
    <name evidence="9" type="ORF">PoterioPt_p032</name>
</gene>
<dbReference type="GO" id="GO:0019843">
    <property type="term" value="F:rRNA binding"/>
    <property type="evidence" value="ECO:0007669"/>
    <property type="project" value="UniProtKB-KW"/>
</dbReference>
<sequence length="126" mass="13657">MITHNKKKQKKTHISGVAHIKTTFNNCIITISDLLGNTLCWSSSGCSGLKGARKSTAFAAQSAAKLAALKAADFGIKKIDIIVKGRGKGRESSIRALKLAGLRILSIEDKTRVPFNGCRPPKRRRL</sequence>
<dbReference type="NCBIfam" id="TIGR03632">
    <property type="entry name" value="uS11_bact"/>
    <property type="match status" value="1"/>
</dbReference>
<dbReference type="EMBL" id="MN935478">
    <property type="protein sequence ID" value="QOU10667.1"/>
    <property type="molecule type" value="Genomic_DNA"/>
</dbReference>
<dbReference type="Pfam" id="PF00411">
    <property type="entry name" value="Ribosomal_S11"/>
    <property type="match status" value="1"/>
</dbReference>
<dbReference type="PIRSF" id="PIRSF002131">
    <property type="entry name" value="Ribosomal_S11"/>
    <property type="match status" value="1"/>
</dbReference>
<dbReference type="FunFam" id="3.30.420.80:FF:000010">
    <property type="entry name" value="30S ribosomal protein S11"/>
    <property type="match status" value="1"/>
</dbReference>
<geneLocation type="plastid" evidence="9"/>
<evidence type="ECO:0000256" key="3">
    <source>
        <dbReference type="ARBA" id="ARBA00022730"/>
    </source>
</evidence>
<name>A0A7S6TB71_9STRA</name>
<dbReference type="InterPro" id="IPR036967">
    <property type="entry name" value="Ribosomal_uS11_sf"/>
</dbReference>
<evidence type="ECO:0000256" key="6">
    <source>
        <dbReference type="ARBA" id="ARBA00023274"/>
    </source>
</evidence>
<evidence type="ECO:0000256" key="5">
    <source>
        <dbReference type="ARBA" id="ARBA00022980"/>
    </source>
</evidence>
<dbReference type="GO" id="GO:1990904">
    <property type="term" value="C:ribonucleoprotein complex"/>
    <property type="evidence" value="ECO:0007669"/>
    <property type="project" value="UniProtKB-KW"/>
</dbReference>
<dbReference type="InterPro" id="IPR019981">
    <property type="entry name" value="Ribosomal_uS11_bac-type"/>
</dbReference>
<dbReference type="AlphaFoldDB" id="A0A7S6TB71"/>
<proteinExistence type="inferred from homology"/>
<dbReference type="InterPro" id="IPR001971">
    <property type="entry name" value="Ribosomal_uS11"/>
</dbReference>
<evidence type="ECO:0000313" key="9">
    <source>
        <dbReference type="EMBL" id="QOU10667.1"/>
    </source>
</evidence>
<evidence type="ECO:0000256" key="2">
    <source>
        <dbReference type="ARBA" id="ARBA00006194"/>
    </source>
</evidence>
<keyword evidence="4" id="KW-0694">RNA-binding</keyword>
<comment type="subcellular location">
    <subcellularLocation>
        <location evidence="1">Plastid</location>
        <location evidence="1">Chloroplast</location>
    </subcellularLocation>
</comment>
<dbReference type="GO" id="GO:0005840">
    <property type="term" value="C:ribosome"/>
    <property type="evidence" value="ECO:0007669"/>
    <property type="project" value="UniProtKB-KW"/>
</dbReference>
<evidence type="ECO:0000256" key="8">
    <source>
        <dbReference type="ARBA" id="ARBA00035513"/>
    </source>
</evidence>
<dbReference type="GO" id="GO:0006412">
    <property type="term" value="P:translation"/>
    <property type="evidence" value="ECO:0007669"/>
    <property type="project" value="InterPro"/>
</dbReference>
<dbReference type="GO" id="GO:0009507">
    <property type="term" value="C:chloroplast"/>
    <property type="evidence" value="ECO:0007669"/>
    <property type="project" value="UniProtKB-SubCell"/>
</dbReference>
<organism evidence="9">
    <name type="scientific">Poteriospumella lacustris</name>
    <dbReference type="NCBI Taxonomy" id="1117027"/>
    <lineage>
        <taxon>Eukaryota</taxon>
        <taxon>Sar</taxon>
        <taxon>Stramenopiles</taxon>
        <taxon>Ochrophyta</taxon>
        <taxon>Chrysophyceae</taxon>
        <taxon>Chromulinales</taxon>
        <taxon>Dinobryaceae</taxon>
        <taxon>Poteriospumella</taxon>
    </lineage>
</organism>
<accession>A0A7S6TB71</accession>
<dbReference type="HAMAP" id="MF_01310">
    <property type="entry name" value="Ribosomal_uS11"/>
    <property type="match status" value="1"/>
</dbReference>
<evidence type="ECO:0000256" key="1">
    <source>
        <dbReference type="ARBA" id="ARBA00004229"/>
    </source>
</evidence>
<keyword evidence="5 9" id="KW-0689">Ribosomal protein</keyword>
<dbReference type="GO" id="GO:0003735">
    <property type="term" value="F:structural constituent of ribosome"/>
    <property type="evidence" value="ECO:0007669"/>
    <property type="project" value="InterPro"/>
</dbReference>
<keyword evidence="3" id="KW-0699">rRNA-binding</keyword>